<reference evidence="4 5" key="1">
    <citation type="submission" date="2024-04" db="EMBL/GenBank/DDBJ databases">
        <title>Tritrichomonas musculus Genome.</title>
        <authorList>
            <person name="Alves-Ferreira E."/>
            <person name="Grigg M."/>
            <person name="Lorenzi H."/>
            <person name="Galac M."/>
        </authorList>
    </citation>
    <scope>NUCLEOTIDE SEQUENCE [LARGE SCALE GENOMIC DNA]</scope>
    <source>
        <strain evidence="4 5">EAF2021</strain>
    </source>
</reference>
<keyword evidence="1" id="KW-0072">Autophagy</keyword>
<dbReference type="InterPro" id="IPR048939">
    <property type="entry name" value="ATG5_UblA"/>
</dbReference>
<dbReference type="Gene3D" id="3.10.20.620">
    <property type="match status" value="1"/>
</dbReference>
<feature type="domain" description="Autophagy protein ATG5 UblB" evidence="2">
    <location>
        <begin position="191"/>
        <end position="253"/>
    </location>
</feature>
<dbReference type="InterPro" id="IPR042527">
    <property type="entry name" value="Atg5_UblA_dom_sf"/>
</dbReference>
<dbReference type="Proteomes" id="UP001470230">
    <property type="component" value="Unassembled WGS sequence"/>
</dbReference>
<dbReference type="PANTHER" id="PTHR13040:SF2">
    <property type="entry name" value="AUTOPHAGY PROTEIN 5"/>
    <property type="match status" value="1"/>
</dbReference>
<keyword evidence="5" id="KW-1185">Reference proteome</keyword>
<dbReference type="Pfam" id="PF20638">
    <property type="entry name" value="ATG5_UblA"/>
    <property type="match status" value="1"/>
</dbReference>
<comment type="subcellular location">
    <subcellularLocation>
        <location evidence="1">Preautophagosomal structure membrane</location>
        <topology evidence="1">Peripheral membrane protein</topology>
    </subcellularLocation>
</comment>
<comment type="similarity">
    <text evidence="1">Belongs to the ATG5 family.</text>
</comment>
<name>A0ABR2ICY0_9EUKA</name>
<keyword evidence="1" id="KW-0832">Ubl conjugation</keyword>
<evidence type="ECO:0000313" key="5">
    <source>
        <dbReference type="Proteomes" id="UP001470230"/>
    </source>
</evidence>
<dbReference type="EMBL" id="JAPFFF010000018">
    <property type="protein sequence ID" value="KAK8860928.1"/>
    <property type="molecule type" value="Genomic_DNA"/>
</dbReference>
<sequence>MSDQQITEIREQVFNNTVPLRVEIENQPVPFCFNAPRLLSLGVFIHQKLKSFLPLDQIKNIWFSYNHVPIKWTLPIGVIYDSIVSDDNSTFTPLNVKVSFDKFPNNICLRCESIERAQYYFCHLFKESIFLTDKNQELLTQNEGIHQNIENALQTGEFKTYISLFQKRLEKGVENWKRWPIKFVTNEVDETTPSTITGYLEVSPDQTIEDILQFREFSNKKAIVQGIEINHSTKLTEIVPLLINPDGFFYIVLK</sequence>
<organism evidence="4 5">
    <name type="scientific">Tritrichomonas musculus</name>
    <dbReference type="NCBI Taxonomy" id="1915356"/>
    <lineage>
        <taxon>Eukaryota</taxon>
        <taxon>Metamonada</taxon>
        <taxon>Parabasalia</taxon>
        <taxon>Tritrichomonadida</taxon>
        <taxon>Tritrichomonadidae</taxon>
        <taxon>Tritrichomonas</taxon>
    </lineage>
</organism>
<comment type="caution">
    <text evidence="4">The sequence shown here is derived from an EMBL/GenBank/DDBJ whole genome shotgun (WGS) entry which is preliminary data.</text>
</comment>
<dbReference type="Gene3D" id="1.10.246.190">
    <property type="entry name" value="Autophagy protein Apg5, helix rich domain"/>
    <property type="match status" value="1"/>
</dbReference>
<protein>
    <recommendedName>
        <fullName evidence="1">Autophagy protein 5</fullName>
    </recommendedName>
</protein>
<dbReference type="Gene3D" id="3.10.20.90">
    <property type="entry name" value="Phosphatidylinositol 3-kinase Catalytic Subunit, Chain A, domain 1"/>
    <property type="match status" value="1"/>
</dbReference>
<comment type="function">
    <text evidence="1">Involved in autophagic vesicle formation.</text>
</comment>
<keyword evidence="1" id="KW-1017">Isopeptide bond</keyword>
<accession>A0ABR2ICY0</accession>
<keyword evidence="1" id="KW-0472">Membrane</keyword>
<comment type="subunit">
    <text evidence="1">Conjugated with ATG12.</text>
</comment>
<dbReference type="PANTHER" id="PTHR13040">
    <property type="entry name" value="AUTOPHAGY PROTEIN 5"/>
    <property type="match status" value="1"/>
</dbReference>
<dbReference type="InterPro" id="IPR042526">
    <property type="entry name" value="Atg5_HR"/>
</dbReference>
<dbReference type="Pfam" id="PF04106">
    <property type="entry name" value="ATG5_UblB"/>
    <property type="match status" value="1"/>
</dbReference>
<dbReference type="InterPro" id="IPR048318">
    <property type="entry name" value="ATG5_UblB"/>
</dbReference>
<gene>
    <name evidence="4" type="ORF">M9Y10_012620</name>
</gene>
<evidence type="ECO:0000259" key="2">
    <source>
        <dbReference type="Pfam" id="PF04106"/>
    </source>
</evidence>
<proteinExistence type="inferred from homology"/>
<evidence type="ECO:0000256" key="1">
    <source>
        <dbReference type="RuleBase" id="RU361202"/>
    </source>
</evidence>
<evidence type="ECO:0000259" key="3">
    <source>
        <dbReference type="Pfam" id="PF20638"/>
    </source>
</evidence>
<feature type="domain" description="Autophagy protein ATG5 UblA" evidence="3">
    <location>
        <begin position="23"/>
        <end position="100"/>
    </location>
</feature>
<dbReference type="InterPro" id="IPR007239">
    <property type="entry name" value="Atg5"/>
</dbReference>
<evidence type="ECO:0000313" key="4">
    <source>
        <dbReference type="EMBL" id="KAK8860928.1"/>
    </source>
</evidence>